<organism evidence="1 2">
    <name type="scientific">Mycena sanguinolenta</name>
    <dbReference type="NCBI Taxonomy" id="230812"/>
    <lineage>
        <taxon>Eukaryota</taxon>
        <taxon>Fungi</taxon>
        <taxon>Dikarya</taxon>
        <taxon>Basidiomycota</taxon>
        <taxon>Agaricomycotina</taxon>
        <taxon>Agaricomycetes</taxon>
        <taxon>Agaricomycetidae</taxon>
        <taxon>Agaricales</taxon>
        <taxon>Marasmiineae</taxon>
        <taxon>Mycenaceae</taxon>
        <taxon>Mycena</taxon>
    </lineage>
</organism>
<keyword evidence="2" id="KW-1185">Reference proteome</keyword>
<comment type="caution">
    <text evidence="1">The sequence shown here is derived from an EMBL/GenBank/DDBJ whole genome shotgun (WGS) entry which is preliminary data.</text>
</comment>
<proteinExistence type="predicted"/>
<dbReference type="EMBL" id="JACAZH010000001">
    <property type="protein sequence ID" value="KAF7377238.1"/>
    <property type="molecule type" value="Genomic_DNA"/>
</dbReference>
<evidence type="ECO:0000313" key="2">
    <source>
        <dbReference type="Proteomes" id="UP000623467"/>
    </source>
</evidence>
<evidence type="ECO:0000313" key="1">
    <source>
        <dbReference type="EMBL" id="KAF7377238.1"/>
    </source>
</evidence>
<sequence>MNDQSYADPGFTHWSTSDPEFPIRASEMFSHSQQFSVTGKTFANITNHNYTTARSLPSDFRMIPLGDIDLRRQIRVDECTRVTHSQGQRALVTVAMYQGNNAEEEWRQDITKNMSMRFVAPQVRMGYTPQFSTTI</sequence>
<dbReference type="AlphaFoldDB" id="A0A8H6ZDW6"/>
<accession>A0A8H6ZDW6</accession>
<dbReference type="Proteomes" id="UP000623467">
    <property type="component" value="Unassembled WGS sequence"/>
</dbReference>
<name>A0A8H6ZDW6_9AGAR</name>
<reference evidence="1" key="1">
    <citation type="submission" date="2020-05" db="EMBL/GenBank/DDBJ databases">
        <title>Mycena genomes resolve the evolution of fungal bioluminescence.</title>
        <authorList>
            <person name="Tsai I.J."/>
        </authorList>
    </citation>
    <scope>NUCLEOTIDE SEQUENCE</scope>
    <source>
        <strain evidence="1">160909Yilan</strain>
    </source>
</reference>
<gene>
    <name evidence="1" type="ORF">MSAN_00144100</name>
</gene>
<protein>
    <submittedName>
        <fullName evidence="1">Uncharacterized protein</fullName>
    </submittedName>
</protein>